<reference evidence="4 5" key="1">
    <citation type="submission" date="2012-08" db="EMBL/GenBank/DDBJ databases">
        <title>Whole genome shotgun sequence of Austwickia chelonae NBRC 105200.</title>
        <authorList>
            <person name="Yoshida I."/>
            <person name="Hosoyama A."/>
            <person name="Tsuchikane K."/>
            <person name="Katsumata H."/>
            <person name="Ando Y."/>
            <person name="Ohji S."/>
            <person name="Hamada M."/>
            <person name="Tamura T."/>
            <person name="Yamazoe A."/>
            <person name="Yamazaki S."/>
            <person name="Fujita N."/>
        </authorList>
    </citation>
    <scope>NUCLEOTIDE SEQUENCE [LARGE SCALE GENOMIC DNA]</scope>
    <source>
        <strain evidence="4 5">NBRC 105200</strain>
    </source>
</reference>
<dbReference type="STRING" id="100225.SAMN05421595_2067"/>
<dbReference type="InterPro" id="IPR000620">
    <property type="entry name" value="EamA_dom"/>
</dbReference>
<dbReference type="RefSeq" id="WP_006501682.1">
    <property type="nucleotide sequence ID" value="NZ_BAGZ01000003.1"/>
</dbReference>
<evidence type="ECO:0000256" key="2">
    <source>
        <dbReference type="SAM" id="Phobius"/>
    </source>
</evidence>
<dbReference type="InterPro" id="IPR037185">
    <property type="entry name" value="EmrE-like"/>
</dbReference>
<feature type="transmembrane region" description="Helical" evidence="2">
    <location>
        <begin position="34"/>
        <end position="57"/>
    </location>
</feature>
<evidence type="ECO:0000313" key="5">
    <source>
        <dbReference type="Proteomes" id="UP000008495"/>
    </source>
</evidence>
<evidence type="ECO:0000259" key="3">
    <source>
        <dbReference type="Pfam" id="PF00892"/>
    </source>
</evidence>
<feature type="transmembrane region" description="Helical" evidence="2">
    <location>
        <begin position="173"/>
        <end position="195"/>
    </location>
</feature>
<feature type="transmembrane region" description="Helical" evidence="2">
    <location>
        <begin position="6"/>
        <end position="27"/>
    </location>
</feature>
<name>K6UL48_9MICO</name>
<gene>
    <name evidence="4" type="ORF">AUCHE_03_01480</name>
</gene>
<feature type="transmembrane region" description="Helical" evidence="2">
    <location>
        <begin position="63"/>
        <end position="85"/>
    </location>
</feature>
<evidence type="ECO:0000256" key="1">
    <source>
        <dbReference type="ARBA" id="ARBA00007362"/>
    </source>
</evidence>
<comment type="similarity">
    <text evidence="1">Belongs to the EamA transporter family.</text>
</comment>
<comment type="caution">
    <text evidence="4">The sequence shown here is derived from an EMBL/GenBank/DDBJ whole genome shotgun (WGS) entry which is preliminary data.</text>
</comment>
<dbReference type="GO" id="GO:0016020">
    <property type="term" value="C:membrane"/>
    <property type="evidence" value="ECO:0007669"/>
    <property type="project" value="InterPro"/>
</dbReference>
<dbReference type="OrthoDB" id="68076at2"/>
<keyword evidence="2" id="KW-1133">Transmembrane helix</keyword>
<feature type="transmembrane region" description="Helical" evidence="2">
    <location>
        <begin position="92"/>
        <end position="111"/>
    </location>
</feature>
<organism evidence="4 5">
    <name type="scientific">Austwickia chelonae NBRC 105200</name>
    <dbReference type="NCBI Taxonomy" id="1184607"/>
    <lineage>
        <taxon>Bacteria</taxon>
        <taxon>Bacillati</taxon>
        <taxon>Actinomycetota</taxon>
        <taxon>Actinomycetes</taxon>
        <taxon>Micrococcales</taxon>
        <taxon>Dermatophilaceae</taxon>
        <taxon>Austwickia</taxon>
    </lineage>
</organism>
<dbReference type="Proteomes" id="UP000008495">
    <property type="component" value="Unassembled WGS sequence"/>
</dbReference>
<feature type="transmembrane region" description="Helical" evidence="2">
    <location>
        <begin position="148"/>
        <end position="167"/>
    </location>
</feature>
<feature type="transmembrane region" description="Helical" evidence="2">
    <location>
        <begin position="232"/>
        <end position="255"/>
    </location>
</feature>
<dbReference type="Pfam" id="PF00892">
    <property type="entry name" value="EamA"/>
    <property type="match status" value="2"/>
</dbReference>
<sequence>MNALLGPFVALSASLAYGGSDFLGGMLSRRRPAAAVVGVSQACSLVLLVVVVAVTGLPDDWSWVPWSVGAGAAGALGLVFFYSALASGTVSVVSPISATGAILPVAIAFLGGERPGVMKVSGIVLALVGAVLASGPELRGEPRVKARAVWLAVIAAVCFGVTLYAIARGSQVSALATMFGMRSTSVTGFVIAAMVTRSVGGVRAAELPVLALVGVTDVGANLLLGISTTLGMVSVATVLASLYPVVTVALAAVFLHERMRPVQVVGVVAALTGVVLIAVI</sequence>
<dbReference type="EMBL" id="BAGZ01000003">
    <property type="protein sequence ID" value="GAB76931.1"/>
    <property type="molecule type" value="Genomic_DNA"/>
</dbReference>
<keyword evidence="2" id="KW-0472">Membrane</keyword>
<accession>K6UL48</accession>
<dbReference type="PANTHER" id="PTHR22911:SF137">
    <property type="entry name" value="SOLUTE CARRIER FAMILY 35 MEMBER G2-RELATED"/>
    <property type="match status" value="1"/>
</dbReference>
<dbReference type="AlphaFoldDB" id="K6UL48"/>
<proteinExistence type="inferred from homology"/>
<feature type="transmembrane region" description="Helical" evidence="2">
    <location>
        <begin position="207"/>
        <end position="226"/>
    </location>
</feature>
<protein>
    <recommendedName>
        <fullName evidence="3">EamA domain-containing protein</fullName>
    </recommendedName>
</protein>
<evidence type="ECO:0000313" key="4">
    <source>
        <dbReference type="EMBL" id="GAB76931.1"/>
    </source>
</evidence>
<feature type="domain" description="EamA" evidence="3">
    <location>
        <begin position="148"/>
        <end position="278"/>
    </location>
</feature>
<keyword evidence="5" id="KW-1185">Reference proteome</keyword>
<feature type="domain" description="EamA" evidence="3">
    <location>
        <begin position="5"/>
        <end position="134"/>
    </location>
</feature>
<feature type="transmembrane region" description="Helical" evidence="2">
    <location>
        <begin position="117"/>
        <end position="136"/>
    </location>
</feature>
<feature type="transmembrane region" description="Helical" evidence="2">
    <location>
        <begin position="262"/>
        <end position="279"/>
    </location>
</feature>
<dbReference type="PANTHER" id="PTHR22911">
    <property type="entry name" value="ACYL-MALONYL CONDENSING ENZYME-RELATED"/>
    <property type="match status" value="1"/>
</dbReference>
<dbReference type="SUPFAM" id="SSF103481">
    <property type="entry name" value="Multidrug resistance efflux transporter EmrE"/>
    <property type="match status" value="2"/>
</dbReference>
<dbReference type="eggNOG" id="COG0697">
    <property type="taxonomic scope" value="Bacteria"/>
</dbReference>
<keyword evidence="2" id="KW-0812">Transmembrane</keyword>